<protein>
    <recommendedName>
        <fullName evidence="4">Excreted virulence factor EspC, type VII ESX diderm</fullName>
    </recommendedName>
</protein>
<dbReference type="AlphaFoldDB" id="A0A7W5A7M4"/>
<evidence type="ECO:0000313" key="2">
    <source>
        <dbReference type="EMBL" id="MBB3090734.1"/>
    </source>
</evidence>
<dbReference type="EMBL" id="JACHXG010000007">
    <property type="protein sequence ID" value="MBB3090734.1"/>
    <property type="molecule type" value="Genomic_DNA"/>
</dbReference>
<name>A0A7W5A7M4_9ACTN</name>
<gene>
    <name evidence="2" type="ORF">FHS12_003692</name>
</gene>
<feature type="compositionally biased region" description="Pro residues" evidence="1">
    <location>
        <begin position="109"/>
        <end position="144"/>
    </location>
</feature>
<feature type="region of interest" description="Disordered" evidence="1">
    <location>
        <begin position="95"/>
        <end position="144"/>
    </location>
</feature>
<proteinExistence type="predicted"/>
<dbReference type="Proteomes" id="UP000577707">
    <property type="component" value="Unassembled WGS sequence"/>
</dbReference>
<comment type="caution">
    <text evidence="2">The sequence shown here is derived from an EMBL/GenBank/DDBJ whole genome shotgun (WGS) entry which is preliminary data.</text>
</comment>
<reference evidence="2 3" key="1">
    <citation type="submission" date="2020-08" db="EMBL/GenBank/DDBJ databases">
        <title>Genomic Encyclopedia of Type Strains, Phase III (KMG-III): the genomes of soil and plant-associated and newly described type strains.</title>
        <authorList>
            <person name="Whitman W."/>
        </authorList>
    </citation>
    <scope>NUCLEOTIDE SEQUENCE [LARGE SCALE GENOMIC DNA]</scope>
    <source>
        <strain evidence="2 3">CECT 3302</strain>
    </source>
</reference>
<organism evidence="2 3">
    <name type="scientific">Nocardioides albus</name>
    <dbReference type="NCBI Taxonomy" id="1841"/>
    <lineage>
        <taxon>Bacteria</taxon>
        <taxon>Bacillati</taxon>
        <taxon>Actinomycetota</taxon>
        <taxon>Actinomycetes</taxon>
        <taxon>Propionibacteriales</taxon>
        <taxon>Nocardioidaceae</taxon>
        <taxon>Nocardioides</taxon>
    </lineage>
</organism>
<sequence>MSSQINVRPDELVRVADRCIDWAMDLTGATADNAGALEVATGDAGNTQGGFDTMAAHGPLVEAASSALESFAAVFEADADALMLCAFDISSTDEEIAKAAESSTSLEPGPTPRPPEPSPGPTQPPEPSPSPSPSPGPSPTPPPR</sequence>
<dbReference type="RefSeq" id="WP_183547985.1">
    <property type="nucleotide sequence ID" value="NZ_BMQT01000005.1"/>
</dbReference>
<evidence type="ECO:0000313" key="3">
    <source>
        <dbReference type="Proteomes" id="UP000577707"/>
    </source>
</evidence>
<evidence type="ECO:0000256" key="1">
    <source>
        <dbReference type="SAM" id="MobiDB-lite"/>
    </source>
</evidence>
<evidence type="ECO:0008006" key="4">
    <source>
        <dbReference type="Google" id="ProtNLM"/>
    </source>
</evidence>
<keyword evidence="3" id="KW-1185">Reference proteome</keyword>
<accession>A0A7W5A7M4</accession>